<evidence type="ECO:0000256" key="5">
    <source>
        <dbReference type="ARBA" id="ARBA00044877"/>
    </source>
</evidence>
<dbReference type="InterPro" id="IPR042262">
    <property type="entry name" value="CN_hydtase_beta_C"/>
</dbReference>
<evidence type="ECO:0000313" key="8">
    <source>
        <dbReference type="EMBL" id="SVE36722.1"/>
    </source>
</evidence>
<dbReference type="InterPro" id="IPR049054">
    <property type="entry name" value="CN_hydtase_beta-like_N"/>
</dbReference>
<evidence type="ECO:0000256" key="1">
    <source>
        <dbReference type="ARBA" id="ARBA00004042"/>
    </source>
</evidence>
<evidence type="ECO:0000259" key="7">
    <source>
        <dbReference type="Pfam" id="PF21006"/>
    </source>
</evidence>
<dbReference type="NCBIfam" id="TIGR03888">
    <property type="entry name" value="nitrile_beta"/>
    <property type="match status" value="1"/>
</dbReference>
<reference evidence="8" key="1">
    <citation type="submission" date="2018-05" db="EMBL/GenBank/DDBJ databases">
        <authorList>
            <person name="Lanie J.A."/>
            <person name="Ng W.-L."/>
            <person name="Kazmierczak K.M."/>
            <person name="Andrzejewski T.M."/>
            <person name="Davidsen T.M."/>
            <person name="Wayne K.J."/>
            <person name="Tettelin H."/>
            <person name="Glass J.I."/>
            <person name="Rusch D."/>
            <person name="Podicherti R."/>
            <person name="Tsui H.-C.T."/>
            <person name="Winkler M.E."/>
        </authorList>
    </citation>
    <scope>NUCLEOTIDE SEQUENCE</scope>
</reference>
<evidence type="ECO:0000256" key="4">
    <source>
        <dbReference type="ARBA" id="ARBA00023239"/>
    </source>
</evidence>
<dbReference type="SUPFAM" id="SSF50090">
    <property type="entry name" value="Electron transport accessory proteins"/>
    <property type="match status" value="1"/>
</dbReference>
<comment type="function">
    <text evidence="1">NHase catalyzes the hydration of various nitrile compounds to the corresponding amides.</text>
</comment>
<dbReference type="InterPro" id="IPR024690">
    <property type="entry name" value="CN_hydtase_beta_dom_C"/>
</dbReference>
<name>A0A383CWZ8_9ZZZZ</name>
<accession>A0A383CWZ8</accession>
<feature type="domain" description="Nitrile hydratase beta subunit" evidence="6">
    <location>
        <begin position="119"/>
        <end position="184"/>
    </location>
</feature>
<evidence type="ECO:0000256" key="2">
    <source>
        <dbReference type="ARBA" id="ARBA00009098"/>
    </source>
</evidence>
<dbReference type="Gene3D" id="2.30.30.50">
    <property type="match status" value="1"/>
</dbReference>
<dbReference type="Pfam" id="PF02211">
    <property type="entry name" value="NHase_beta_C"/>
    <property type="match status" value="1"/>
</dbReference>
<dbReference type="GO" id="GO:0046914">
    <property type="term" value="F:transition metal ion binding"/>
    <property type="evidence" value="ECO:0007669"/>
    <property type="project" value="InterPro"/>
</dbReference>
<feature type="domain" description="Nitrile hydratase beta subunit-like N-terminal" evidence="7">
    <location>
        <begin position="1"/>
        <end position="89"/>
    </location>
</feature>
<proteinExistence type="inferred from homology"/>
<dbReference type="InterPro" id="IPR008990">
    <property type="entry name" value="Elect_transpt_acc-like_dom_sf"/>
</dbReference>
<comment type="similarity">
    <text evidence="2">Belongs to the nitrile hydratase subunit beta family.</text>
</comment>
<protein>
    <recommendedName>
        <fullName evidence="3">nitrile hydratase</fullName>
        <ecNumber evidence="3">4.2.1.84</ecNumber>
    </recommendedName>
</protein>
<keyword evidence="4" id="KW-0456">Lyase</keyword>
<evidence type="ECO:0000256" key="3">
    <source>
        <dbReference type="ARBA" id="ARBA00013079"/>
    </source>
</evidence>
<dbReference type="AlphaFoldDB" id="A0A383CWZ8"/>
<organism evidence="8">
    <name type="scientific">marine metagenome</name>
    <dbReference type="NCBI Taxonomy" id="408172"/>
    <lineage>
        <taxon>unclassified sequences</taxon>
        <taxon>metagenomes</taxon>
        <taxon>ecological metagenomes</taxon>
    </lineage>
</organism>
<gene>
    <name evidence="8" type="ORF">METZ01_LOCUS489576</name>
</gene>
<evidence type="ECO:0000259" key="6">
    <source>
        <dbReference type="Pfam" id="PF02211"/>
    </source>
</evidence>
<sequence>MHGLGPIGAEPGEPVFHYDWQRRIMAMNMAAGAIGKWNLDMSRHAKERQSPAQYLRNSYYQNWLVGLEKLLLETGLVTVEELANGQSATPFPDDLAQRVLKAENVEEIVRRGGKFTMEDDVPPLFRAGQKARVLNNHPTGHTRAPRYARGKIGIVERDHGVFVFADENAKGHDHRLPQHIYGVK</sequence>
<feature type="non-terminal residue" evidence="8">
    <location>
        <position position="184"/>
    </location>
</feature>
<dbReference type="Pfam" id="PF21006">
    <property type="entry name" value="NHase_beta_N"/>
    <property type="match status" value="1"/>
</dbReference>
<dbReference type="Gene3D" id="1.10.472.20">
    <property type="entry name" value="Nitrile hydratase, beta subunit"/>
    <property type="match status" value="1"/>
</dbReference>
<dbReference type="EC" id="4.2.1.84" evidence="3"/>
<dbReference type="InterPro" id="IPR003168">
    <property type="entry name" value="Nitrile_hydratase_bsu"/>
</dbReference>
<comment type="catalytic activity">
    <reaction evidence="5">
        <text>an aliphatic primary amide = an aliphatic nitrile + H2O</text>
        <dbReference type="Rhea" id="RHEA:12673"/>
        <dbReference type="ChEBI" id="CHEBI:15377"/>
        <dbReference type="ChEBI" id="CHEBI:65285"/>
        <dbReference type="ChEBI" id="CHEBI:80291"/>
        <dbReference type="EC" id="4.2.1.84"/>
    </reaction>
</comment>
<dbReference type="EMBL" id="UINC01212409">
    <property type="protein sequence ID" value="SVE36722.1"/>
    <property type="molecule type" value="Genomic_DNA"/>
</dbReference>
<dbReference type="GO" id="GO:0018822">
    <property type="term" value="F:nitrile hydratase activity"/>
    <property type="evidence" value="ECO:0007669"/>
    <property type="project" value="UniProtKB-EC"/>
</dbReference>